<evidence type="ECO:0000313" key="2">
    <source>
        <dbReference type="EMBL" id="SDT78926.1"/>
    </source>
</evidence>
<accession>A0A1H2D9K1</accession>
<proteinExistence type="predicted"/>
<dbReference type="EMBL" id="LT629758">
    <property type="protein sequence ID" value="SDT78926.1"/>
    <property type="molecule type" value="Genomic_DNA"/>
</dbReference>
<organism evidence="2 3">
    <name type="scientific">Actinoplanes derwentensis</name>
    <dbReference type="NCBI Taxonomy" id="113562"/>
    <lineage>
        <taxon>Bacteria</taxon>
        <taxon>Bacillati</taxon>
        <taxon>Actinomycetota</taxon>
        <taxon>Actinomycetes</taxon>
        <taxon>Micromonosporales</taxon>
        <taxon>Micromonosporaceae</taxon>
        <taxon>Actinoplanes</taxon>
    </lineage>
</organism>
<sequence>MATSSAWHSRWSVPGSWSRSSCRHSDDGAPGYCLPGLITTEDIAITALGLTPRPRCWELTPTGALQPLWLHNLTMEGDREAPTAAELLAFAATLPVEEREKLLAAMHPAPLAPEPVGEGTVPDPVYRSWADFLAATTTAQRMAWCSRKARRANRPRLMSGPPGLRITASVVWEVLDAAAGRCGDCGSFAVEGRPSGPDGRPVAWAAIGRRIGSLGHRLARFNGGDNDRDNLYWCCLWCNTWPSERRPGATDHGAVV</sequence>
<protein>
    <submittedName>
        <fullName evidence="2">Uncharacterized protein</fullName>
    </submittedName>
</protein>
<keyword evidence="3" id="KW-1185">Reference proteome</keyword>
<evidence type="ECO:0000256" key="1">
    <source>
        <dbReference type="SAM" id="MobiDB-lite"/>
    </source>
</evidence>
<reference evidence="2 3" key="1">
    <citation type="submission" date="2016-10" db="EMBL/GenBank/DDBJ databases">
        <authorList>
            <person name="de Groot N.N."/>
        </authorList>
    </citation>
    <scope>NUCLEOTIDE SEQUENCE [LARGE SCALE GENOMIC DNA]</scope>
    <source>
        <strain evidence="2 3">DSM 43941</strain>
    </source>
</reference>
<gene>
    <name evidence="2" type="ORF">SAMN04489716_8573</name>
</gene>
<dbReference type="AlphaFoldDB" id="A0A1H2D9K1"/>
<name>A0A1H2D9K1_9ACTN</name>
<evidence type="ECO:0000313" key="3">
    <source>
        <dbReference type="Proteomes" id="UP000198688"/>
    </source>
</evidence>
<dbReference type="Proteomes" id="UP000198688">
    <property type="component" value="Chromosome I"/>
</dbReference>
<dbReference type="STRING" id="113562.SAMN04489716_8573"/>
<feature type="region of interest" description="Disordered" evidence="1">
    <location>
        <begin position="1"/>
        <end position="20"/>
    </location>
</feature>